<dbReference type="Proteomes" id="UP000316621">
    <property type="component" value="Chromosome 3"/>
</dbReference>
<dbReference type="Gramene" id="RZC55655">
    <property type="protein sequence ID" value="RZC55655"/>
    <property type="gene ID" value="C5167_014503"/>
</dbReference>
<keyword evidence="2" id="KW-1185">Reference proteome</keyword>
<accession>A0A4Y7J7P4</accession>
<protein>
    <submittedName>
        <fullName evidence="1">Uncharacterized protein</fullName>
    </submittedName>
</protein>
<reference evidence="1 2" key="1">
    <citation type="journal article" date="2018" name="Science">
        <title>The opium poppy genome and morphinan production.</title>
        <authorList>
            <person name="Guo L."/>
            <person name="Winzer T."/>
            <person name="Yang X."/>
            <person name="Li Y."/>
            <person name="Ning Z."/>
            <person name="He Z."/>
            <person name="Teodor R."/>
            <person name="Lu Y."/>
            <person name="Bowser T.A."/>
            <person name="Graham I.A."/>
            <person name="Ye K."/>
        </authorList>
    </citation>
    <scope>NUCLEOTIDE SEQUENCE [LARGE SCALE GENOMIC DNA]</scope>
    <source>
        <strain evidence="2">cv. HN1</strain>
        <tissue evidence="1">Leaves</tissue>
    </source>
</reference>
<gene>
    <name evidence="1" type="ORF">C5167_014503</name>
</gene>
<organism evidence="1 2">
    <name type="scientific">Papaver somniferum</name>
    <name type="common">Opium poppy</name>
    <dbReference type="NCBI Taxonomy" id="3469"/>
    <lineage>
        <taxon>Eukaryota</taxon>
        <taxon>Viridiplantae</taxon>
        <taxon>Streptophyta</taxon>
        <taxon>Embryophyta</taxon>
        <taxon>Tracheophyta</taxon>
        <taxon>Spermatophyta</taxon>
        <taxon>Magnoliopsida</taxon>
        <taxon>Ranunculales</taxon>
        <taxon>Papaveraceae</taxon>
        <taxon>Papaveroideae</taxon>
        <taxon>Papaver</taxon>
    </lineage>
</organism>
<proteinExistence type="predicted"/>
<sequence length="108" mass="11753">MKKFCCCHGSKKSELKSWVLQLQSRTGSNLKKKMRSEMNLVMLGFVASGTAVGDGIYTKAEILILLGSAGEVQELSQDGDGVDAWKNIAFLLQHRSAGFVFSGGLRLK</sequence>
<dbReference type="EMBL" id="CM010717">
    <property type="protein sequence ID" value="RZC55655.1"/>
    <property type="molecule type" value="Genomic_DNA"/>
</dbReference>
<dbReference type="AlphaFoldDB" id="A0A4Y7J7P4"/>
<evidence type="ECO:0000313" key="1">
    <source>
        <dbReference type="EMBL" id="RZC55655.1"/>
    </source>
</evidence>
<evidence type="ECO:0000313" key="2">
    <source>
        <dbReference type="Proteomes" id="UP000316621"/>
    </source>
</evidence>
<name>A0A4Y7J7P4_PAPSO</name>